<evidence type="ECO:0000313" key="10">
    <source>
        <dbReference type="Proteomes" id="UP000214863"/>
    </source>
</evidence>
<protein>
    <submittedName>
        <fullName evidence="9">Thymidine kinase</fullName>
        <ecNumber evidence="9">2.7.1.21</ecNumber>
    </submittedName>
</protein>
<keyword evidence="2" id="KW-0237">DNA synthesis</keyword>
<feature type="compositionally biased region" description="Low complexity" evidence="7">
    <location>
        <begin position="140"/>
        <end position="151"/>
    </location>
</feature>
<organism evidence="9">
    <name type="scientific">Common bottlenose dolphin gammaherpesvirus 1 strain Sarasota</name>
    <dbReference type="NCBI Taxonomy" id="2022783"/>
    <lineage>
        <taxon>Viruses</taxon>
        <taxon>Duplodnaviria</taxon>
        <taxon>Heunggongvirae</taxon>
        <taxon>Peploviricota</taxon>
        <taxon>Herviviricetes</taxon>
        <taxon>Herpesvirales</taxon>
        <taxon>Orthoherpesviridae</taxon>
        <taxon>Gammaherpesvirinae</taxon>
        <taxon>Bossavirus</taxon>
        <taxon>Bossavirus delphinidgamma1</taxon>
        <taxon>Delphinid gammaherpesvirus 1</taxon>
    </lineage>
</organism>
<feature type="region of interest" description="Disordered" evidence="7">
    <location>
        <begin position="1"/>
        <end position="27"/>
    </location>
</feature>
<feature type="compositionally biased region" description="Polar residues" evidence="7">
    <location>
        <begin position="79"/>
        <end position="92"/>
    </location>
</feature>
<dbReference type="HAMAP" id="MF_04029">
    <property type="entry name" value="HSV_KITH"/>
    <property type="match status" value="1"/>
</dbReference>
<dbReference type="GO" id="GO:0005524">
    <property type="term" value="F:ATP binding"/>
    <property type="evidence" value="ECO:0007669"/>
    <property type="project" value="UniProtKB-KW"/>
</dbReference>
<dbReference type="EC" id="2.7.1.21" evidence="9"/>
<accession>A0A1Z1NEF9</accession>
<feature type="region of interest" description="Disordered" evidence="7">
    <location>
        <begin position="127"/>
        <end position="170"/>
    </location>
</feature>
<dbReference type="GeneID" id="33194233"/>
<feature type="region of interest" description="Disordered" evidence="7">
    <location>
        <begin position="188"/>
        <end position="252"/>
    </location>
</feature>
<feature type="region of interest" description="Disordered" evidence="7">
    <location>
        <begin position="53"/>
        <end position="92"/>
    </location>
</feature>
<dbReference type="OrthoDB" id="6496at10239"/>
<gene>
    <name evidence="9" type="primary">ORF21</name>
</gene>
<dbReference type="Pfam" id="PF08465">
    <property type="entry name" value="Herpes_TK_C"/>
    <property type="match status" value="1"/>
</dbReference>
<dbReference type="PANTHER" id="PTHR10513:SF35">
    <property type="entry name" value="DEOXYADENOSINE KINASE"/>
    <property type="match status" value="1"/>
</dbReference>
<evidence type="ECO:0000256" key="4">
    <source>
        <dbReference type="ARBA" id="ARBA00022741"/>
    </source>
</evidence>
<sequence>MPATPRSTMADNGNAAANNGPRASESRVSFCGSEASLGWEGMFFMENGRLKTTDSLKIKRRQPPPKPPRSAAVKRLSRNGFNRNSNTPRFTNSWTKLHRNMAVYKASTSNGPAYAIGIKDLAIDSDDSAPPDDLWERASRNSTSSQSSSGSVFEDDTPKEKDVIDNDDGPGRFKLQFFHNFQVKHYTDIKRRSKSQGKARPAAQGACVHPTNGSARDASSKKRTYLKPRNEGDKNGAPGAHAANQPTDSTCGGLHADSLNWGESISYKKKKKSLAGVFWKRGTARKQRARALSGSIMSLFNVDPDKRADKEGAASAEQLAPLHLLATTETANFRQSCVVFLEGCMGVGKTSLIRFLNDSLGWDDVITFPEPLDFWTNVYDNIVQTVYKAAGSGNAKASPTLLSCQLKFAAPLTGIINHLNRQKHPADTKSITPMDKWLIFDRHPLSPLVVFPLVLLKRGLLTCQDFISLMSTFKTNPYDVIVLLDLDPEENLHRIKKRGRKFEKGIDAAYLDDLGQAFHLVYNAWKLLQYFTPRDAVKACLGTVPLADVCSDVCKDPDRAANLQKLFNKSIFSAMVKIIGPFKGSATLLQVCLTFAYELQQIQFIVINSSEFKNDILGTWQSIYTQILKNQAIKTAAFEWTSLRRFSQELHHGNQ</sequence>
<dbReference type="GO" id="GO:0071897">
    <property type="term" value="P:DNA biosynthetic process"/>
    <property type="evidence" value="ECO:0007669"/>
    <property type="project" value="UniProtKB-KW"/>
</dbReference>
<keyword evidence="10" id="KW-1185">Reference proteome</keyword>
<dbReference type="RefSeq" id="YP_009388522.1">
    <property type="nucleotide sequence ID" value="NC_035117.1"/>
</dbReference>
<evidence type="ECO:0000256" key="7">
    <source>
        <dbReference type="SAM" id="MobiDB-lite"/>
    </source>
</evidence>
<name>A0A1Z1NEF9_9GAMA</name>
<evidence type="ECO:0000256" key="3">
    <source>
        <dbReference type="ARBA" id="ARBA00022679"/>
    </source>
</evidence>
<dbReference type="InterPro" id="IPR013672">
    <property type="entry name" value="Herpes_TK_C"/>
</dbReference>
<evidence type="ECO:0000256" key="1">
    <source>
        <dbReference type="ARBA" id="ARBA00022518"/>
    </source>
</evidence>
<dbReference type="EMBL" id="KY965444">
    <property type="protein sequence ID" value="ARW78084.1"/>
    <property type="molecule type" value="Genomic_DNA"/>
</dbReference>
<keyword evidence="5 9" id="KW-0418">Kinase</keyword>
<feature type="compositionally biased region" description="Low complexity" evidence="7">
    <location>
        <begin position="10"/>
        <end position="20"/>
    </location>
</feature>
<dbReference type="Proteomes" id="UP000214863">
    <property type="component" value="Segment"/>
</dbReference>
<evidence type="ECO:0000259" key="8">
    <source>
        <dbReference type="Pfam" id="PF08465"/>
    </source>
</evidence>
<evidence type="ECO:0000313" key="9">
    <source>
        <dbReference type="EMBL" id="ARW78084.1"/>
    </source>
</evidence>
<dbReference type="InterPro" id="IPR027417">
    <property type="entry name" value="P-loop_NTPase"/>
</dbReference>
<evidence type="ECO:0000256" key="6">
    <source>
        <dbReference type="ARBA" id="ARBA00022840"/>
    </source>
</evidence>
<dbReference type="Gene3D" id="3.40.50.300">
    <property type="entry name" value="P-loop containing nucleotide triphosphate hydrolases"/>
    <property type="match status" value="1"/>
</dbReference>
<dbReference type="GO" id="GO:0006230">
    <property type="term" value="P:TMP biosynthetic process"/>
    <property type="evidence" value="ECO:0007669"/>
    <property type="project" value="InterPro"/>
</dbReference>
<proteinExistence type="inferred from homology"/>
<keyword evidence="1" id="KW-0244">Early protein</keyword>
<reference evidence="9" key="1">
    <citation type="submission" date="2017-04" db="EMBL/GenBank/DDBJ databases">
        <title>Genome sequence of delphinid gammaherpesvirus 1 from an Atlantic bottlenose dolphin (Tursiops truncatus).</title>
        <authorList>
            <person name="Davison A.J."/>
            <person name="Subramaniam K."/>
            <person name="Kerr K."/>
            <person name="Jacob J.J."/>
            <person name="Landrau-Giovannetti N."/>
            <person name="Waltzek T.B."/>
        </authorList>
    </citation>
    <scope>NUCLEOTIDE SEQUENCE [LARGE SCALE GENOMIC DNA]</scope>
    <source>
        <strain evidence="9">Sarasota</strain>
    </source>
</reference>
<keyword evidence="3 9" id="KW-0808">Transferase</keyword>
<dbReference type="InterPro" id="IPR001889">
    <property type="entry name" value="Herpes_TK"/>
</dbReference>
<dbReference type="KEGG" id="vg:33194233"/>
<keyword evidence="6" id="KW-0067">ATP-binding</keyword>
<feature type="domain" description="Herpesvirus thymidine kinase C-terminal" evidence="8">
    <location>
        <begin position="611"/>
        <end position="643"/>
    </location>
</feature>
<dbReference type="InterPro" id="IPR050566">
    <property type="entry name" value="Deoxyribonucleoside_kinase"/>
</dbReference>
<dbReference type="SUPFAM" id="SSF52540">
    <property type="entry name" value="P-loop containing nucleoside triphosphate hydrolases"/>
    <property type="match status" value="1"/>
</dbReference>
<evidence type="ECO:0000256" key="5">
    <source>
        <dbReference type="ARBA" id="ARBA00022777"/>
    </source>
</evidence>
<dbReference type="Pfam" id="PF00693">
    <property type="entry name" value="Herpes_TK"/>
    <property type="match status" value="1"/>
</dbReference>
<keyword evidence="4" id="KW-0547">Nucleotide-binding</keyword>
<dbReference type="GO" id="GO:0004797">
    <property type="term" value="F:thymidine kinase activity"/>
    <property type="evidence" value="ECO:0007669"/>
    <property type="project" value="UniProtKB-EC"/>
</dbReference>
<dbReference type="PANTHER" id="PTHR10513">
    <property type="entry name" value="DEOXYNUCLEOSIDE KINASE"/>
    <property type="match status" value="1"/>
</dbReference>
<evidence type="ECO:0000256" key="2">
    <source>
        <dbReference type="ARBA" id="ARBA00022634"/>
    </source>
</evidence>